<dbReference type="EMBL" id="JAANXD010000009">
    <property type="protein sequence ID" value="MBS1257125.1"/>
    <property type="molecule type" value="Genomic_DNA"/>
</dbReference>
<name>A0A941W346_9BACT</name>
<dbReference type="AlphaFoldDB" id="A0A941W346"/>
<evidence type="ECO:0000313" key="1">
    <source>
        <dbReference type="EMBL" id="MBS1257125.1"/>
    </source>
</evidence>
<reference evidence="1" key="1">
    <citation type="journal article" date="2021" name="ISME J.">
        <title>Fine-scale metabolic discontinuity in a stratified prokaryote microbiome of a Red Sea deep halocline.</title>
        <authorList>
            <person name="Michoud G."/>
            <person name="Ngugi D.K."/>
            <person name="Barozzi A."/>
            <person name="Merlino G."/>
            <person name="Calleja M.L."/>
            <person name="Delgado-Huertas A."/>
            <person name="Moran X.A.G."/>
            <person name="Daffonchio D."/>
        </authorList>
    </citation>
    <scope>NUCLEOTIDE SEQUENCE</scope>
    <source>
        <strain evidence="1">SuakinDeep_MAG55_1</strain>
    </source>
</reference>
<sequence>MAVPTEILELVKRFDRNLDAYKHGRYNETQIRREFIDPFFEELGWDIANKQGYAEAYKDVVHEEYIKIGQATKAPDYGFRIIIGI</sequence>
<accession>A0A941W346</accession>
<gene>
    <name evidence="1" type="ORF">MAG551_00160</name>
</gene>
<evidence type="ECO:0000313" key="2">
    <source>
        <dbReference type="Proteomes" id="UP000722750"/>
    </source>
</evidence>
<comment type="caution">
    <text evidence="1">The sequence shown here is derived from an EMBL/GenBank/DDBJ whole genome shotgun (WGS) entry which is preliminary data.</text>
</comment>
<protein>
    <submittedName>
        <fullName evidence="1">Type IIS restriction enzyme Eco57I</fullName>
    </submittedName>
</protein>
<proteinExistence type="predicted"/>
<dbReference type="Proteomes" id="UP000722750">
    <property type="component" value="Unassembled WGS sequence"/>
</dbReference>
<organism evidence="1 2">
    <name type="scientific">Candidatus Scalindua arabica</name>
    <dbReference type="NCBI Taxonomy" id="1127984"/>
    <lineage>
        <taxon>Bacteria</taxon>
        <taxon>Pseudomonadati</taxon>
        <taxon>Planctomycetota</taxon>
        <taxon>Candidatus Brocadiia</taxon>
        <taxon>Candidatus Brocadiales</taxon>
        <taxon>Candidatus Scalinduaceae</taxon>
        <taxon>Candidatus Scalindua</taxon>
    </lineage>
</organism>